<feature type="chain" id="PRO_5041482508" description="Germin-like protein" evidence="9">
    <location>
        <begin position="28"/>
        <end position="197"/>
    </location>
</feature>
<evidence type="ECO:0000256" key="7">
    <source>
        <dbReference type="PIRSR" id="PIRSR601929-1"/>
    </source>
</evidence>
<dbReference type="Pfam" id="PF00190">
    <property type="entry name" value="Cupin_1"/>
    <property type="match status" value="1"/>
</dbReference>
<keyword evidence="4 9" id="KW-0964">Secreted</keyword>
<dbReference type="Gene3D" id="2.60.120.10">
    <property type="entry name" value="Jelly Rolls"/>
    <property type="match status" value="1"/>
</dbReference>
<evidence type="ECO:0000313" key="12">
    <source>
        <dbReference type="Proteomes" id="UP000824469"/>
    </source>
</evidence>
<dbReference type="AlphaFoldDB" id="A0AA38CVT3"/>
<feature type="binding site" evidence="8">
    <location>
        <position position="119"/>
    </location>
    <ligand>
        <name>Mn(2+)</name>
        <dbReference type="ChEBI" id="CHEBI:29035"/>
    </ligand>
</feature>
<dbReference type="InterPro" id="IPR014710">
    <property type="entry name" value="RmlC-like_jellyroll"/>
</dbReference>
<feature type="binding site" evidence="8">
    <location>
        <position position="158"/>
    </location>
    <ligand>
        <name>Mn(2+)</name>
        <dbReference type="ChEBI" id="CHEBI:29035"/>
    </ligand>
</feature>
<feature type="non-terminal residue" evidence="11">
    <location>
        <position position="197"/>
    </location>
</feature>
<dbReference type="GO" id="GO:0048046">
    <property type="term" value="C:apoplast"/>
    <property type="evidence" value="ECO:0007669"/>
    <property type="project" value="UniProtKB-SubCell"/>
</dbReference>
<feature type="binding site" evidence="7">
    <location>
        <position position="109"/>
    </location>
    <ligand>
        <name>oxalate</name>
        <dbReference type="ChEBI" id="CHEBI:30623"/>
    </ligand>
</feature>
<evidence type="ECO:0000259" key="10">
    <source>
        <dbReference type="SMART" id="SM00835"/>
    </source>
</evidence>
<feature type="signal peptide" evidence="9">
    <location>
        <begin position="1"/>
        <end position="27"/>
    </location>
</feature>
<dbReference type="PANTHER" id="PTHR31238">
    <property type="entry name" value="GERMIN-LIKE PROTEIN SUBFAMILY 3 MEMBER 3"/>
    <property type="match status" value="1"/>
</dbReference>
<evidence type="ECO:0000256" key="9">
    <source>
        <dbReference type="RuleBase" id="RU366015"/>
    </source>
</evidence>
<dbReference type="InterPro" id="IPR006045">
    <property type="entry name" value="Cupin_1"/>
</dbReference>
<keyword evidence="12" id="KW-1185">Reference proteome</keyword>
<dbReference type="SUPFAM" id="SSF51182">
    <property type="entry name" value="RmlC-like cupins"/>
    <property type="match status" value="1"/>
</dbReference>
<dbReference type="InterPro" id="IPR001929">
    <property type="entry name" value="Germin"/>
</dbReference>
<keyword evidence="5 7" id="KW-0479">Metal-binding</keyword>
<feature type="domain" description="Cupin type-1" evidence="10">
    <location>
        <begin position="75"/>
        <end position="191"/>
    </location>
</feature>
<keyword evidence="6 7" id="KW-0464">Manganese</keyword>
<evidence type="ECO:0000256" key="8">
    <source>
        <dbReference type="PIRSR" id="PIRSR601929-2"/>
    </source>
</evidence>
<comment type="subcellular location">
    <subcellularLocation>
        <location evidence="1 9">Secreted</location>
        <location evidence="1 9">Extracellular space</location>
        <location evidence="1 9">Apoplast</location>
    </subcellularLocation>
</comment>
<evidence type="ECO:0000256" key="3">
    <source>
        <dbReference type="ARBA" id="ARBA00022523"/>
    </source>
</evidence>
<dbReference type="GO" id="GO:0030145">
    <property type="term" value="F:manganese ion binding"/>
    <property type="evidence" value="ECO:0007669"/>
    <property type="project" value="UniProtKB-UniRule"/>
</dbReference>
<feature type="binding site" evidence="7">
    <location>
        <position position="119"/>
    </location>
    <ligand>
        <name>oxalate</name>
        <dbReference type="ChEBI" id="CHEBI:30623"/>
    </ligand>
</feature>
<comment type="similarity">
    <text evidence="2 9">Belongs to the germin family.</text>
</comment>
<dbReference type="CDD" id="cd02241">
    <property type="entry name" value="cupin_OxOx"/>
    <property type="match status" value="1"/>
</dbReference>
<keyword evidence="3 9" id="KW-0052">Apoplast</keyword>
<evidence type="ECO:0000256" key="1">
    <source>
        <dbReference type="ARBA" id="ARBA00004271"/>
    </source>
</evidence>
<evidence type="ECO:0000256" key="2">
    <source>
        <dbReference type="ARBA" id="ARBA00007456"/>
    </source>
</evidence>
<dbReference type="Proteomes" id="UP000824469">
    <property type="component" value="Unassembled WGS sequence"/>
</dbReference>
<feature type="binding site" evidence="8">
    <location>
        <position position="112"/>
    </location>
    <ligand>
        <name>Mn(2+)</name>
        <dbReference type="ChEBI" id="CHEBI:29035"/>
    </ligand>
</feature>
<organism evidence="11 12">
    <name type="scientific">Taxus chinensis</name>
    <name type="common">Chinese yew</name>
    <name type="synonym">Taxus wallichiana var. chinensis</name>
    <dbReference type="NCBI Taxonomy" id="29808"/>
    <lineage>
        <taxon>Eukaryota</taxon>
        <taxon>Viridiplantae</taxon>
        <taxon>Streptophyta</taxon>
        <taxon>Embryophyta</taxon>
        <taxon>Tracheophyta</taxon>
        <taxon>Spermatophyta</taxon>
        <taxon>Pinopsida</taxon>
        <taxon>Pinidae</taxon>
        <taxon>Conifers II</taxon>
        <taxon>Cupressales</taxon>
        <taxon>Taxaceae</taxon>
        <taxon>Taxus</taxon>
    </lineage>
</organism>
<evidence type="ECO:0000256" key="6">
    <source>
        <dbReference type="ARBA" id="ARBA00023211"/>
    </source>
</evidence>
<accession>A0AA38CVT3</accession>
<gene>
    <name evidence="11" type="ORF">KI387_008637</name>
</gene>
<proteinExistence type="inferred from homology"/>
<dbReference type="EMBL" id="JAHRHJ020000008">
    <property type="protein sequence ID" value="KAH9304233.1"/>
    <property type="molecule type" value="Genomic_DNA"/>
</dbReference>
<dbReference type="OMA" id="EHMARAF"/>
<name>A0AA38CVT3_TAXCH</name>
<sequence>MENQMGVGILVIFGVLTMGLLQVHVEGADPDLVTDFDAVAGDKLDGNSFTFTGFRGVIGGLGYPFTSHSNSNSSTGVFKVSKASVVEFPGLSGLGVSYALLQFGPDSVNPPHQHPRASEILLVIQGSLTVGFVDTTNTLFNNTLHSGDMFVFPKGMVHFQINFHKSKSALAIGAFGGANPGTVSLPSTLFGSGIPDD</sequence>
<dbReference type="PRINTS" id="PR00325">
    <property type="entry name" value="GERMIN"/>
</dbReference>
<comment type="caution">
    <text evidence="11">The sequence shown here is derived from an EMBL/GenBank/DDBJ whole genome shotgun (WGS) entry which is preliminary data.</text>
</comment>
<dbReference type="SMART" id="SM00835">
    <property type="entry name" value="Cupin_1"/>
    <property type="match status" value="1"/>
</dbReference>
<evidence type="ECO:0000256" key="5">
    <source>
        <dbReference type="ARBA" id="ARBA00022723"/>
    </source>
</evidence>
<protein>
    <recommendedName>
        <fullName evidence="9">Germin-like protein</fullName>
    </recommendedName>
</protein>
<feature type="binding site" evidence="8">
    <location>
        <position position="114"/>
    </location>
    <ligand>
        <name>Mn(2+)</name>
        <dbReference type="ChEBI" id="CHEBI:29035"/>
    </ligand>
</feature>
<feature type="binding site" evidence="7">
    <location>
        <position position="114"/>
    </location>
    <ligand>
        <name>oxalate</name>
        <dbReference type="ChEBI" id="CHEBI:30623"/>
    </ligand>
</feature>
<evidence type="ECO:0000256" key="4">
    <source>
        <dbReference type="ARBA" id="ARBA00022525"/>
    </source>
</evidence>
<keyword evidence="9" id="KW-0732">Signal</keyword>
<dbReference type="InterPro" id="IPR011051">
    <property type="entry name" value="RmlC_Cupin_sf"/>
</dbReference>
<evidence type="ECO:0000313" key="11">
    <source>
        <dbReference type="EMBL" id="KAH9304233.1"/>
    </source>
</evidence>
<reference evidence="11 12" key="1">
    <citation type="journal article" date="2021" name="Nat. Plants">
        <title>The Taxus genome provides insights into paclitaxel biosynthesis.</title>
        <authorList>
            <person name="Xiong X."/>
            <person name="Gou J."/>
            <person name="Liao Q."/>
            <person name="Li Y."/>
            <person name="Zhou Q."/>
            <person name="Bi G."/>
            <person name="Li C."/>
            <person name="Du R."/>
            <person name="Wang X."/>
            <person name="Sun T."/>
            <person name="Guo L."/>
            <person name="Liang H."/>
            <person name="Lu P."/>
            <person name="Wu Y."/>
            <person name="Zhang Z."/>
            <person name="Ro D.K."/>
            <person name="Shang Y."/>
            <person name="Huang S."/>
            <person name="Yan J."/>
        </authorList>
    </citation>
    <scope>NUCLEOTIDE SEQUENCE [LARGE SCALE GENOMIC DNA]</scope>
    <source>
        <strain evidence="11">Ta-2019</strain>
    </source>
</reference>